<dbReference type="EMBL" id="JBHTCJ010000022">
    <property type="protein sequence ID" value="MFC7344982.1"/>
    <property type="molecule type" value="Genomic_DNA"/>
</dbReference>
<protein>
    <submittedName>
        <fullName evidence="1">Uncharacterized protein</fullName>
    </submittedName>
</protein>
<name>A0ABW2LRW4_9PSEU</name>
<organism evidence="1 2">
    <name type="scientific">Saccharopolyspora griseoalba</name>
    <dbReference type="NCBI Taxonomy" id="1431848"/>
    <lineage>
        <taxon>Bacteria</taxon>
        <taxon>Bacillati</taxon>
        <taxon>Actinomycetota</taxon>
        <taxon>Actinomycetes</taxon>
        <taxon>Pseudonocardiales</taxon>
        <taxon>Pseudonocardiaceae</taxon>
        <taxon>Saccharopolyspora</taxon>
    </lineage>
</organism>
<dbReference type="RefSeq" id="WP_380673303.1">
    <property type="nucleotide sequence ID" value="NZ_JBHTCJ010000022.1"/>
</dbReference>
<evidence type="ECO:0000313" key="1">
    <source>
        <dbReference type="EMBL" id="MFC7344982.1"/>
    </source>
</evidence>
<keyword evidence="2" id="KW-1185">Reference proteome</keyword>
<sequence>MTPNAIEVSGTTTRGEGRPLLICEQRVLGETFLQGWLTLTGTSEQHAVRVHTFDERTVLEPLTPTALPPGNDWSGHLRLRPGARPPVLPADLAQALADAQLSTDQIDPSELTHLLHWLAEARGPHVRHQRIQQIITAARLP</sequence>
<dbReference type="Proteomes" id="UP001596504">
    <property type="component" value="Unassembled WGS sequence"/>
</dbReference>
<gene>
    <name evidence="1" type="ORF">ACFQRI_26525</name>
</gene>
<accession>A0ABW2LRW4</accession>
<comment type="caution">
    <text evidence="1">The sequence shown here is derived from an EMBL/GenBank/DDBJ whole genome shotgun (WGS) entry which is preliminary data.</text>
</comment>
<evidence type="ECO:0000313" key="2">
    <source>
        <dbReference type="Proteomes" id="UP001596504"/>
    </source>
</evidence>
<proteinExistence type="predicted"/>
<reference evidence="2" key="1">
    <citation type="journal article" date="2019" name="Int. J. Syst. Evol. Microbiol.">
        <title>The Global Catalogue of Microorganisms (GCM) 10K type strain sequencing project: providing services to taxonomists for standard genome sequencing and annotation.</title>
        <authorList>
            <consortium name="The Broad Institute Genomics Platform"/>
            <consortium name="The Broad Institute Genome Sequencing Center for Infectious Disease"/>
            <person name="Wu L."/>
            <person name="Ma J."/>
        </authorList>
    </citation>
    <scope>NUCLEOTIDE SEQUENCE [LARGE SCALE GENOMIC DNA]</scope>
    <source>
        <strain evidence="2">WLHS5</strain>
    </source>
</reference>